<sequence length="361" mass="39908">MSQQVHTQYPCSGCGANLEFAPGSTVLKCPYCGAETPVGSDGRAVRERSWAEFAGLPRKPIAALAPHVFTCRGCAAVTQSDKISDRCAFCGAALVADVTSGDQVTPEAVLPFLVDRAALREALRGWASSRWFAPNSLKRVTEAESSHSSYLPHWTYDAETVSRYRGQRGDHYYVTETYTENGQTKTRRVRKTRWRAASGVVSRSFDDVLVNGTGRVMPKHLETLQPWLLAEAEPYRPEYLAGHETLRYDVEPEAGLENAKRKMAGVIEGDCRRDIGGDEQRVHSIDTEYHQLMFKLMLLPVWIACYLHAGRTYNILVNGRTAKVTGERPYSAAKIVSAVVAALLAIATVVLLVHLHQTGRI</sequence>
<dbReference type="PANTHER" id="PTHR37826">
    <property type="entry name" value="FLOTILLIN BAND_7_5 DOMAIN PROTEIN"/>
    <property type="match status" value="1"/>
</dbReference>
<keyword evidence="1" id="KW-0472">Membrane</keyword>
<reference evidence="2 3" key="1">
    <citation type="submission" date="2017-06" db="EMBL/GenBank/DDBJ databases">
        <authorList>
            <person name="Kim H.J."/>
            <person name="Triplett B.A."/>
        </authorList>
    </citation>
    <scope>NUCLEOTIDE SEQUENCE [LARGE SCALE GENOMIC DNA]</scope>
    <source>
        <strain evidence="2 3">DSM 43151</strain>
    </source>
</reference>
<keyword evidence="3" id="KW-1185">Reference proteome</keyword>
<accession>A0A239HQ77</accession>
<proteinExistence type="predicted"/>
<dbReference type="EMBL" id="FZNR01000025">
    <property type="protein sequence ID" value="SNS83482.1"/>
    <property type="molecule type" value="Genomic_DNA"/>
</dbReference>
<organism evidence="2 3">
    <name type="scientific">Actinoplanes regularis</name>
    <dbReference type="NCBI Taxonomy" id="52697"/>
    <lineage>
        <taxon>Bacteria</taxon>
        <taxon>Bacillati</taxon>
        <taxon>Actinomycetota</taxon>
        <taxon>Actinomycetes</taxon>
        <taxon>Micromonosporales</taxon>
        <taxon>Micromonosporaceae</taxon>
        <taxon>Actinoplanes</taxon>
    </lineage>
</organism>
<feature type="transmembrane region" description="Helical" evidence="1">
    <location>
        <begin position="335"/>
        <end position="355"/>
    </location>
</feature>
<dbReference type="OrthoDB" id="3182597at2"/>
<keyword evidence="1" id="KW-1133">Transmembrane helix</keyword>
<evidence type="ECO:0000313" key="2">
    <source>
        <dbReference type="EMBL" id="SNS83482.1"/>
    </source>
</evidence>
<name>A0A239HQ77_9ACTN</name>
<dbReference type="RefSeq" id="WP_089298224.1">
    <property type="nucleotide sequence ID" value="NZ_BOMU01000102.1"/>
</dbReference>
<dbReference type="AlphaFoldDB" id="A0A239HQ77"/>
<protein>
    <submittedName>
        <fullName evidence="2">Zinc finger domain-containing protein, LSD1 subclass</fullName>
    </submittedName>
</protein>
<dbReference type="Proteomes" id="UP000198415">
    <property type="component" value="Unassembled WGS sequence"/>
</dbReference>
<dbReference type="Gene3D" id="2.20.28.30">
    <property type="entry name" value="RNA polymerase ii, chain L"/>
    <property type="match status" value="1"/>
</dbReference>
<keyword evidence="1" id="KW-0812">Transmembrane</keyword>
<evidence type="ECO:0000256" key="1">
    <source>
        <dbReference type="SAM" id="Phobius"/>
    </source>
</evidence>
<evidence type="ECO:0000313" key="3">
    <source>
        <dbReference type="Proteomes" id="UP000198415"/>
    </source>
</evidence>
<dbReference type="PANTHER" id="PTHR37826:SF3">
    <property type="entry name" value="J DOMAIN-CONTAINING PROTEIN"/>
    <property type="match status" value="1"/>
</dbReference>
<feature type="transmembrane region" description="Helical" evidence="1">
    <location>
        <begin position="292"/>
        <end position="309"/>
    </location>
</feature>
<gene>
    <name evidence="2" type="ORF">SAMN06264365_12597</name>
</gene>